<dbReference type="Pfam" id="PF00722">
    <property type="entry name" value="Glyco_hydro_16"/>
    <property type="match status" value="1"/>
</dbReference>
<dbReference type="InterPro" id="IPR036573">
    <property type="entry name" value="CBM_sf_5/12"/>
</dbReference>
<dbReference type="Gene3D" id="2.60.120.200">
    <property type="match status" value="1"/>
</dbReference>
<name>A0ABT0XT64_9ACTN</name>
<dbReference type="InterPro" id="IPR003610">
    <property type="entry name" value="CBM5/12"/>
</dbReference>
<evidence type="ECO:0000313" key="5">
    <source>
        <dbReference type="Proteomes" id="UP001523216"/>
    </source>
</evidence>
<dbReference type="Proteomes" id="UP001523216">
    <property type="component" value="Unassembled WGS sequence"/>
</dbReference>
<evidence type="ECO:0000256" key="2">
    <source>
        <dbReference type="SAM" id="MobiDB-lite"/>
    </source>
</evidence>
<dbReference type="EMBL" id="JAMQOL010000006">
    <property type="protein sequence ID" value="MCM4076959.1"/>
    <property type="molecule type" value="Genomic_DNA"/>
</dbReference>
<dbReference type="Gene3D" id="2.10.10.20">
    <property type="entry name" value="Carbohydrate-binding module superfamily 5/12"/>
    <property type="match status" value="1"/>
</dbReference>
<proteinExistence type="predicted"/>
<feature type="compositionally biased region" description="Low complexity" evidence="2">
    <location>
        <begin position="248"/>
        <end position="262"/>
    </location>
</feature>
<accession>A0ABT0XT64</accession>
<gene>
    <name evidence="4" type="ORF">LXN57_05180</name>
</gene>
<dbReference type="CDD" id="cd00413">
    <property type="entry name" value="Glyco_hydrolase_16"/>
    <property type="match status" value="1"/>
</dbReference>
<sequence length="306" mass="32425">MEARHRSGTSGWLIRPRALLALAVASVGLVGAIAVTGQGDVAVASEHRPVFDDDFGAGRGTGLDPSKWLLDGDARNGVQDGQGRLVVDRLVSTRKAFAEPYGHAEARIKVRRAGGPWRAFGVVDKYGRVLRGDVETLDENADPTSGREFHTYAIDWSPTAVVWSVDGKAALKLTPAESGLPIALVLNLATDGRRPARMVVDFVKVTAGRKPMPLPTTPAPSEPAPPSSEPTTAPPTTVPPTTAPPTTAPSTSKPPTKKPAAAWKTYTDYKAGDLVTYKGVTYKVKEAHTALPGWEPSALPNLFAKV</sequence>
<dbReference type="InterPro" id="IPR013320">
    <property type="entry name" value="ConA-like_dom_sf"/>
</dbReference>
<reference evidence="4 5" key="1">
    <citation type="submission" date="2022-06" db="EMBL/GenBank/DDBJ databases">
        <title>Actinoplanes abujensis sp. nov., isolated from Nigerian arid soil.</title>
        <authorList>
            <person name="Ding P."/>
        </authorList>
    </citation>
    <scope>NUCLEOTIDE SEQUENCE [LARGE SCALE GENOMIC DNA]</scope>
    <source>
        <strain evidence="5">TRM88002</strain>
    </source>
</reference>
<feature type="compositionally biased region" description="Pro residues" evidence="2">
    <location>
        <begin position="212"/>
        <end position="247"/>
    </location>
</feature>
<evidence type="ECO:0000256" key="1">
    <source>
        <dbReference type="ARBA" id="ARBA00022801"/>
    </source>
</evidence>
<protein>
    <submittedName>
        <fullName evidence="4">Family 16 glycosylhydrolase</fullName>
    </submittedName>
</protein>
<evidence type="ECO:0000259" key="3">
    <source>
        <dbReference type="SMART" id="SM00495"/>
    </source>
</evidence>
<dbReference type="RefSeq" id="WP_251796820.1">
    <property type="nucleotide sequence ID" value="NZ_JAMQOL010000006.1"/>
</dbReference>
<dbReference type="SUPFAM" id="SSF51055">
    <property type="entry name" value="Carbohydrate binding domain"/>
    <property type="match status" value="1"/>
</dbReference>
<organism evidence="4 5">
    <name type="scientific">Paractinoplanes hotanensis</name>
    <dbReference type="NCBI Taxonomy" id="2906497"/>
    <lineage>
        <taxon>Bacteria</taxon>
        <taxon>Bacillati</taxon>
        <taxon>Actinomycetota</taxon>
        <taxon>Actinomycetes</taxon>
        <taxon>Micromonosporales</taxon>
        <taxon>Micromonosporaceae</taxon>
        <taxon>Paractinoplanes</taxon>
    </lineage>
</organism>
<dbReference type="SMART" id="SM00495">
    <property type="entry name" value="ChtBD3"/>
    <property type="match status" value="1"/>
</dbReference>
<dbReference type="Pfam" id="PF02839">
    <property type="entry name" value="CBM_5_12"/>
    <property type="match status" value="1"/>
</dbReference>
<comment type="caution">
    <text evidence="4">The sequence shown here is derived from an EMBL/GenBank/DDBJ whole genome shotgun (WGS) entry which is preliminary data.</text>
</comment>
<dbReference type="SUPFAM" id="SSF49899">
    <property type="entry name" value="Concanavalin A-like lectins/glucanases"/>
    <property type="match status" value="1"/>
</dbReference>
<keyword evidence="5" id="KW-1185">Reference proteome</keyword>
<feature type="domain" description="Chitin-binding type-3" evidence="3">
    <location>
        <begin position="260"/>
        <end position="306"/>
    </location>
</feature>
<dbReference type="CDD" id="cd12214">
    <property type="entry name" value="ChiA1_BD"/>
    <property type="match status" value="1"/>
</dbReference>
<feature type="region of interest" description="Disordered" evidence="2">
    <location>
        <begin position="209"/>
        <end position="262"/>
    </location>
</feature>
<keyword evidence="1" id="KW-0378">Hydrolase</keyword>
<dbReference type="InterPro" id="IPR000757">
    <property type="entry name" value="Beta-glucanase-like"/>
</dbReference>
<evidence type="ECO:0000313" key="4">
    <source>
        <dbReference type="EMBL" id="MCM4076959.1"/>
    </source>
</evidence>